<dbReference type="GO" id="GO:0016829">
    <property type="term" value="F:lyase activity"/>
    <property type="evidence" value="ECO:0007669"/>
    <property type="project" value="UniProtKB-KW"/>
</dbReference>
<dbReference type="Proteomes" id="UP001305606">
    <property type="component" value="Chromosome"/>
</dbReference>
<gene>
    <name evidence="1" type="ORF">PS467_34060</name>
</gene>
<dbReference type="CDD" id="cd00377">
    <property type="entry name" value="ICL_PEPM"/>
    <property type="match status" value="1"/>
</dbReference>
<evidence type="ECO:0000313" key="2">
    <source>
        <dbReference type="Proteomes" id="UP001305606"/>
    </source>
</evidence>
<accession>A0ABY9V7X9</accession>
<dbReference type="InterPro" id="IPR040442">
    <property type="entry name" value="Pyrv_kinase-like_dom_sf"/>
</dbReference>
<dbReference type="SUPFAM" id="SSF51621">
    <property type="entry name" value="Phosphoenolpyruvate/pyruvate domain"/>
    <property type="match status" value="1"/>
</dbReference>
<dbReference type="Gene3D" id="3.20.20.60">
    <property type="entry name" value="Phosphoenolpyruvate-binding domains"/>
    <property type="match status" value="1"/>
</dbReference>
<reference evidence="1 2" key="1">
    <citation type="submission" date="2023-02" db="EMBL/GenBank/DDBJ databases">
        <title>Streptomyces sp. SCA4-21 with antifungal activity against Fusarium oxysporum f. sp. cubense, Streptomyces sp. SCA2-17 with antifungal activity against Fusarium oxysporum f. sp. cubense.</title>
        <authorList>
            <person name="Qi D."/>
        </authorList>
    </citation>
    <scope>NUCLEOTIDE SEQUENCE [LARGE SCALE GENOMIC DNA]</scope>
    <source>
        <strain evidence="1 2">SCA4-21</strain>
    </source>
</reference>
<keyword evidence="2" id="KW-1185">Reference proteome</keyword>
<proteinExistence type="predicted"/>
<dbReference type="Pfam" id="PF13714">
    <property type="entry name" value="PEP_mutase"/>
    <property type="match status" value="1"/>
</dbReference>
<sequence>MTDDTGDGTAPTPLDRHTAFHRLHHGERPLLLPNAWDHASAAALARRGFPAIGTTSLGVAAAAGLPDATGATRDRTLALARGIARLPALVSVDIEGGFSDRPEEVAALAAELDRAGVVGVNIEDGRPDGTLAPLARQCAVIAAVKERVPRLFVNARTDTHWLAAIGGAGAVPPSRAAAFERAEAYVRAGADGVFVPALTDERDIGALVRDLGGTPLNILFAPGRHTYERLAELGVRRISCGSLLFRAALDRAVELAWTIAHPTGRTDLGTDPDRTAGLPTYAEAQSLAEDFADDVTDHVTDDVTDDVTGGTRT</sequence>
<dbReference type="InterPro" id="IPR015813">
    <property type="entry name" value="Pyrv/PenolPyrv_kinase-like_dom"/>
</dbReference>
<dbReference type="RefSeq" id="WP_311038423.1">
    <property type="nucleotide sequence ID" value="NZ_CP117522.1"/>
</dbReference>
<dbReference type="EMBL" id="CP117522">
    <property type="protein sequence ID" value="WNE99989.1"/>
    <property type="molecule type" value="Genomic_DNA"/>
</dbReference>
<keyword evidence="1" id="KW-0456">Lyase</keyword>
<organism evidence="1 2">
    <name type="scientific">Streptomyces luomodiensis</name>
    <dbReference type="NCBI Taxonomy" id="3026192"/>
    <lineage>
        <taxon>Bacteria</taxon>
        <taxon>Bacillati</taxon>
        <taxon>Actinomycetota</taxon>
        <taxon>Actinomycetes</taxon>
        <taxon>Kitasatosporales</taxon>
        <taxon>Streptomycetaceae</taxon>
        <taxon>Streptomyces</taxon>
    </lineage>
</organism>
<protein>
    <submittedName>
        <fullName evidence="1">Isocitrate lyase/phosphoenolpyruvate mutase family protein</fullName>
    </submittedName>
</protein>
<dbReference type="PANTHER" id="PTHR42905">
    <property type="entry name" value="PHOSPHOENOLPYRUVATE CARBOXYLASE"/>
    <property type="match status" value="1"/>
</dbReference>
<dbReference type="PANTHER" id="PTHR42905:SF16">
    <property type="entry name" value="CARBOXYPHOSPHONOENOLPYRUVATE PHOSPHONOMUTASE-LIKE PROTEIN (AFU_ORTHOLOGUE AFUA_5G07230)"/>
    <property type="match status" value="1"/>
</dbReference>
<name>A0ABY9V7X9_9ACTN</name>
<evidence type="ECO:0000313" key="1">
    <source>
        <dbReference type="EMBL" id="WNE99989.1"/>
    </source>
</evidence>
<dbReference type="InterPro" id="IPR039556">
    <property type="entry name" value="ICL/PEPM"/>
</dbReference>